<dbReference type="InterPro" id="IPR017871">
    <property type="entry name" value="ABC_transporter-like_CS"/>
</dbReference>
<dbReference type="InterPro" id="IPR050166">
    <property type="entry name" value="ABC_transporter_ATP-bind"/>
</dbReference>
<dbReference type="PROSITE" id="PS00211">
    <property type="entry name" value="ABC_TRANSPORTER_1"/>
    <property type="match status" value="1"/>
</dbReference>
<dbReference type="AlphaFoldDB" id="A0A921MVU2"/>
<reference evidence="5" key="2">
    <citation type="submission" date="2021-09" db="EMBL/GenBank/DDBJ databases">
        <authorList>
            <person name="Gilroy R."/>
        </authorList>
    </citation>
    <scope>NUCLEOTIDE SEQUENCE</scope>
    <source>
        <strain evidence="5">ChiGjej5B5-22894</strain>
    </source>
</reference>
<organism evidence="5 6">
    <name type="scientific">Brachybacterium massiliense</name>
    <dbReference type="NCBI Taxonomy" id="1755098"/>
    <lineage>
        <taxon>Bacteria</taxon>
        <taxon>Bacillati</taxon>
        <taxon>Actinomycetota</taxon>
        <taxon>Actinomycetes</taxon>
        <taxon>Micrococcales</taxon>
        <taxon>Dermabacteraceae</taxon>
        <taxon>Brachybacterium</taxon>
    </lineage>
</organism>
<sequence length="265" mass="29319">MHIASSAAPPGAVVAEDVSKVFFSGRDPVWALENFSLTLEPGSFTCIVGPSGCGKSTFLRILGGLEERTVGAVTIPDEGQRIPAAFVFQEHGVFPWMTVLDNIAFGLRMSGVGKAERTRIARDWIERVRLGDFADAYPHQLSGGMRQRVAIARAFATGSPLLLMDEPLGALDAQTRMLMQEELIALWEAERKTVLMVTHDIDEALILSDRVIVMSGRPGTLREDITVPFARPRSFDIERTPEFTELRSRIWHLLREDALTAEENA</sequence>
<dbReference type="InterPro" id="IPR003593">
    <property type="entry name" value="AAA+_ATPase"/>
</dbReference>
<proteinExistence type="predicted"/>
<reference evidence="5" key="1">
    <citation type="journal article" date="2021" name="PeerJ">
        <title>Extensive microbial diversity within the chicken gut microbiome revealed by metagenomics and culture.</title>
        <authorList>
            <person name="Gilroy R."/>
            <person name="Ravi A."/>
            <person name="Getino M."/>
            <person name="Pursley I."/>
            <person name="Horton D.L."/>
            <person name="Alikhan N.F."/>
            <person name="Baker D."/>
            <person name="Gharbi K."/>
            <person name="Hall N."/>
            <person name="Watson M."/>
            <person name="Adriaenssens E.M."/>
            <person name="Foster-Nyarko E."/>
            <person name="Jarju S."/>
            <person name="Secka A."/>
            <person name="Antonio M."/>
            <person name="Oren A."/>
            <person name="Chaudhuri R.R."/>
            <person name="La Ragione R."/>
            <person name="Hildebrand F."/>
            <person name="Pallen M.J."/>
        </authorList>
    </citation>
    <scope>NUCLEOTIDE SEQUENCE</scope>
    <source>
        <strain evidence="5">ChiGjej5B5-22894</strain>
    </source>
</reference>
<dbReference type="SMART" id="SM00382">
    <property type="entry name" value="AAA"/>
    <property type="match status" value="1"/>
</dbReference>
<dbReference type="CDD" id="cd03293">
    <property type="entry name" value="ABC_NrtD_SsuB_transporters"/>
    <property type="match status" value="1"/>
</dbReference>
<dbReference type="Gene3D" id="3.40.50.300">
    <property type="entry name" value="P-loop containing nucleotide triphosphate hydrolases"/>
    <property type="match status" value="1"/>
</dbReference>
<dbReference type="Proteomes" id="UP000742460">
    <property type="component" value="Unassembled WGS sequence"/>
</dbReference>
<evidence type="ECO:0000256" key="2">
    <source>
        <dbReference type="ARBA" id="ARBA00022741"/>
    </source>
</evidence>
<dbReference type="GO" id="GO:0005524">
    <property type="term" value="F:ATP binding"/>
    <property type="evidence" value="ECO:0007669"/>
    <property type="project" value="UniProtKB-KW"/>
</dbReference>
<dbReference type="GO" id="GO:0016887">
    <property type="term" value="F:ATP hydrolysis activity"/>
    <property type="evidence" value="ECO:0007669"/>
    <property type="project" value="InterPro"/>
</dbReference>
<dbReference type="PANTHER" id="PTHR42788:SF13">
    <property type="entry name" value="ALIPHATIC SULFONATES IMPORT ATP-BINDING PROTEIN SSUB"/>
    <property type="match status" value="1"/>
</dbReference>
<gene>
    <name evidence="5" type="ORF">K8V81_07445</name>
</gene>
<dbReference type="EMBL" id="DYUE01000170">
    <property type="protein sequence ID" value="HJG91545.1"/>
    <property type="molecule type" value="Genomic_DNA"/>
</dbReference>
<feature type="domain" description="ABC transporter" evidence="4">
    <location>
        <begin position="13"/>
        <end position="241"/>
    </location>
</feature>
<comment type="caution">
    <text evidence="5">The sequence shown here is derived from an EMBL/GenBank/DDBJ whole genome shotgun (WGS) entry which is preliminary data.</text>
</comment>
<keyword evidence="2" id="KW-0547">Nucleotide-binding</keyword>
<evidence type="ECO:0000313" key="5">
    <source>
        <dbReference type="EMBL" id="HJG91545.1"/>
    </source>
</evidence>
<protein>
    <submittedName>
        <fullName evidence="5">ABC transporter ATP-binding protein</fullName>
    </submittedName>
</protein>
<name>A0A921MVU2_9MICO</name>
<evidence type="ECO:0000256" key="1">
    <source>
        <dbReference type="ARBA" id="ARBA00022448"/>
    </source>
</evidence>
<keyword evidence="3 5" id="KW-0067">ATP-binding</keyword>
<dbReference type="PANTHER" id="PTHR42788">
    <property type="entry name" value="TAURINE IMPORT ATP-BINDING PROTEIN-RELATED"/>
    <property type="match status" value="1"/>
</dbReference>
<accession>A0A921MVU2</accession>
<dbReference type="PROSITE" id="PS50893">
    <property type="entry name" value="ABC_TRANSPORTER_2"/>
    <property type="match status" value="1"/>
</dbReference>
<dbReference type="Pfam" id="PF00005">
    <property type="entry name" value="ABC_tran"/>
    <property type="match status" value="1"/>
</dbReference>
<evidence type="ECO:0000313" key="6">
    <source>
        <dbReference type="Proteomes" id="UP000742460"/>
    </source>
</evidence>
<dbReference type="SUPFAM" id="SSF52540">
    <property type="entry name" value="P-loop containing nucleoside triphosphate hydrolases"/>
    <property type="match status" value="1"/>
</dbReference>
<keyword evidence="1" id="KW-0813">Transport</keyword>
<dbReference type="InterPro" id="IPR003439">
    <property type="entry name" value="ABC_transporter-like_ATP-bd"/>
</dbReference>
<evidence type="ECO:0000256" key="3">
    <source>
        <dbReference type="ARBA" id="ARBA00022840"/>
    </source>
</evidence>
<dbReference type="InterPro" id="IPR027417">
    <property type="entry name" value="P-loop_NTPase"/>
</dbReference>
<evidence type="ECO:0000259" key="4">
    <source>
        <dbReference type="PROSITE" id="PS50893"/>
    </source>
</evidence>